<organism evidence="1 2">
    <name type="scientific">Thalassotalea castellviae</name>
    <dbReference type="NCBI Taxonomy" id="3075612"/>
    <lineage>
        <taxon>Bacteria</taxon>
        <taxon>Pseudomonadati</taxon>
        <taxon>Pseudomonadota</taxon>
        <taxon>Gammaproteobacteria</taxon>
        <taxon>Alteromonadales</taxon>
        <taxon>Colwelliaceae</taxon>
        <taxon>Thalassotalea</taxon>
    </lineage>
</organism>
<proteinExistence type="predicted"/>
<reference evidence="1 2" key="1">
    <citation type="submission" date="2023-09" db="EMBL/GenBank/DDBJ databases">
        <authorList>
            <person name="Rey-Velasco X."/>
        </authorList>
    </citation>
    <scope>NUCLEOTIDE SEQUENCE [LARGE SCALE GENOMIC DNA]</scope>
    <source>
        <strain evidence="1 2">W431</strain>
    </source>
</reference>
<comment type="caution">
    <text evidence="1">The sequence shown here is derived from an EMBL/GenBank/DDBJ whole genome shotgun (WGS) entry which is preliminary data.</text>
</comment>
<evidence type="ECO:0000313" key="1">
    <source>
        <dbReference type="EMBL" id="MDT0602023.1"/>
    </source>
</evidence>
<keyword evidence="2" id="KW-1185">Reference proteome</keyword>
<evidence type="ECO:0000313" key="2">
    <source>
        <dbReference type="Proteomes" id="UP001266357"/>
    </source>
</evidence>
<accession>A0ABU2ZYR5</accession>
<dbReference type="RefSeq" id="WP_311575452.1">
    <property type="nucleotide sequence ID" value="NZ_JAVRIF010000001.1"/>
</dbReference>
<dbReference type="EMBL" id="JAVRIF010000001">
    <property type="protein sequence ID" value="MDT0602023.1"/>
    <property type="molecule type" value="Genomic_DNA"/>
</dbReference>
<sequence length="373" mass="43239">MALAKRKQPICAKCKSRFSTKRENAKKCPKCIEAAKQPRECKASDCISEPEKGKQFCINCKMNDFWNNLFGKWLLNLYSRNFSHIEQIPEDKFMIYEYYKIYRLRNEYSGIYFAYDRENMSKIEVEELEESLLNIQRLKSLISGNTSIEIESIMQKLPSAKTFKSVELQLCHLIPSSHKGLINIPENLYIAPVEINQKLGKKDFINQYVNGLQLSDWGTCKNFYEKPAIELSNAELKKILEKRLAIKEFQRTYKLNAYKSIKKKEYRVNEFTSSEIQYKAKAIHALECKRLGIPEKIRIDGKLINTDAEMVLTGKINIQALKAYEPNTTLKRELDHTDDGKLTGYQILYEDDKCADNALTGVQQALKDSGQIF</sequence>
<protein>
    <recommendedName>
        <fullName evidence="3">HNH endonuclease</fullName>
    </recommendedName>
</protein>
<gene>
    <name evidence="1" type="ORF">RM573_00245</name>
</gene>
<name>A0ABU2ZYR5_9GAMM</name>
<evidence type="ECO:0008006" key="3">
    <source>
        <dbReference type="Google" id="ProtNLM"/>
    </source>
</evidence>
<dbReference type="Proteomes" id="UP001266357">
    <property type="component" value="Unassembled WGS sequence"/>
</dbReference>